<accession>A0A3M9MQB8</accession>
<dbReference type="RefSeq" id="WP_123126905.1">
    <property type="nucleotide sequence ID" value="NZ_RJJD01000005.1"/>
</dbReference>
<reference evidence="1 2" key="1">
    <citation type="submission" date="2018-11" db="EMBL/GenBank/DDBJ databases">
        <title>Rufibacter latericius sp. nov., isolated from water in Baiyang Lake.</title>
        <authorList>
            <person name="Yang Y."/>
        </authorList>
    </citation>
    <scope>NUCLEOTIDE SEQUENCE [LARGE SCALE GENOMIC DNA]</scope>
    <source>
        <strain evidence="1 2">R-22-1c-1</strain>
    </source>
</reference>
<evidence type="ECO:0008006" key="3">
    <source>
        <dbReference type="Google" id="ProtNLM"/>
    </source>
</evidence>
<sequence>MYVPFEQLPPYSRVWVYQINRPLTEGEEARMNQLLQDFVTEWSSHGRDLQASFSIKEHHFLFLATNEEVASASGCSIDKSVAFLRQLEQEFNVQLFDRTQLAFRQEGEVRTLPMAKIKAEVAAGSLSPDSLYFDTLVPTVGALREEWPKPAKDTWLARYFQGQ</sequence>
<name>A0A3M9MQB8_9BACT</name>
<evidence type="ECO:0000313" key="1">
    <source>
        <dbReference type="EMBL" id="RNI26898.1"/>
    </source>
</evidence>
<dbReference type="Proteomes" id="UP000272117">
    <property type="component" value="Unassembled WGS sequence"/>
</dbReference>
<dbReference type="EMBL" id="RJJD01000005">
    <property type="protein sequence ID" value="RNI26898.1"/>
    <property type="molecule type" value="Genomic_DNA"/>
</dbReference>
<keyword evidence="2" id="KW-1185">Reference proteome</keyword>
<comment type="caution">
    <text evidence="1">The sequence shown here is derived from an EMBL/GenBank/DDBJ whole genome shotgun (WGS) entry which is preliminary data.</text>
</comment>
<gene>
    <name evidence="1" type="ORF">EFB08_10500</name>
</gene>
<proteinExistence type="predicted"/>
<organism evidence="1 2">
    <name type="scientific">Rufibacter latericius</name>
    <dbReference type="NCBI Taxonomy" id="2487040"/>
    <lineage>
        <taxon>Bacteria</taxon>
        <taxon>Pseudomonadati</taxon>
        <taxon>Bacteroidota</taxon>
        <taxon>Cytophagia</taxon>
        <taxon>Cytophagales</taxon>
        <taxon>Hymenobacteraceae</taxon>
        <taxon>Rufibacter</taxon>
    </lineage>
</organism>
<dbReference type="OrthoDB" id="978691at2"/>
<protein>
    <recommendedName>
        <fullName evidence="3">ABC transporter ATPase</fullName>
    </recommendedName>
</protein>
<evidence type="ECO:0000313" key="2">
    <source>
        <dbReference type="Proteomes" id="UP000272117"/>
    </source>
</evidence>
<dbReference type="AlphaFoldDB" id="A0A3M9MQB8"/>